<dbReference type="InterPro" id="IPR027417">
    <property type="entry name" value="P-loop_NTPase"/>
</dbReference>
<dbReference type="FunFam" id="3.40.50.300:FF:001447">
    <property type="entry name" value="Ras-related protein Rab-1B"/>
    <property type="match status" value="1"/>
</dbReference>
<evidence type="ECO:0000313" key="2">
    <source>
        <dbReference type="EMBL" id="CAI9960947.1"/>
    </source>
</evidence>
<dbReference type="PRINTS" id="PR00449">
    <property type="entry name" value="RASTRNSFRMNG"/>
</dbReference>
<dbReference type="NCBIfam" id="TIGR00231">
    <property type="entry name" value="small_GTP"/>
    <property type="match status" value="1"/>
</dbReference>
<reference evidence="3 4" key="2">
    <citation type="submission" date="2024-07" db="EMBL/GenBank/DDBJ databases">
        <authorList>
            <person name="Akdeniz Z."/>
        </authorList>
    </citation>
    <scope>NUCLEOTIDE SEQUENCE [LARGE SCALE GENOMIC DNA]</scope>
</reference>
<sequence>MNIDYLVKVYLVKSIIIGAEKTGKSYLLTKFMNGENKQIYEPTIGVEFGSKMIQFQLRGKTIKTKIQIWDTAGAERFQTITDAYYRGSSVVFIVFDLNNTESFSKCKFYIENVNKNCSEDVKKQTMLVAIQLSDERKVTSDEAFLFAMQYDIFYTDVNKDTNVEQILHRMVKSYIYP</sequence>
<dbReference type="InterPro" id="IPR001806">
    <property type="entry name" value="Small_GTPase"/>
</dbReference>
<dbReference type="GO" id="GO:0005525">
    <property type="term" value="F:GTP binding"/>
    <property type="evidence" value="ECO:0007669"/>
    <property type="project" value="InterPro"/>
</dbReference>
<comment type="similarity">
    <text evidence="1">Belongs to the small GTPase superfamily. Rab family.</text>
</comment>
<reference evidence="2" key="1">
    <citation type="submission" date="2023-06" db="EMBL/GenBank/DDBJ databases">
        <authorList>
            <person name="Kurt Z."/>
        </authorList>
    </citation>
    <scope>NUCLEOTIDE SEQUENCE</scope>
</reference>
<dbReference type="AlphaFoldDB" id="A0AA86QUF5"/>
<proteinExistence type="inferred from homology"/>
<evidence type="ECO:0000256" key="1">
    <source>
        <dbReference type="ARBA" id="ARBA00006270"/>
    </source>
</evidence>
<dbReference type="SMART" id="SM00173">
    <property type="entry name" value="RAS"/>
    <property type="match status" value="1"/>
</dbReference>
<dbReference type="Gene3D" id="3.40.50.300">
    <property type="entry name" value="P-loop containing nucleotide triphosphate hydrolases"/>
    <property type="match status" value="1"/>
</dbReference>
<keyword evidence="4" id="KW-1185">Reference proteome</keyword>
<dbReference type="InterPro" id="IPR050209">
    <property type="entry name" value="Rab_GTPases_membrane_traffic"/>
</dbReference>
<protein>
    <submittedName>
        <fullName evidence="2">Rab2b</fullName>
    </submittedName>
</protein>
<comment type="caution">
    <text evidence="2">The sequence shown here is derived from an EMBL/GenBank/DDBJ whole genome shotgun (WGS) entry which is preliminary data.</text>
</comment>
<dbReference type="SUPFAM" id="SSF52540">
    <property type="entry name" value="P-loop containing nucleoside triphosphate hydrolases"/>
    <property type="match status" value="1"/>
</dbReference>
<dbReference type="InterPro" id="IPR005225">
    <property type="entry name" value="Small_GTP-bd"/>
</dbReference>
<dbReference type="PROSITE" id="PS51419">
    <property type="entry name" value="RAB"/>
    <property type="match status" value="1"/>
</dbReference>
<dbReference type="EMBL" id="CAXDID020000033">
    <property type="protein sequence ID" value="CAL5995529.1"/>
    <property type="molecule type" value="Genomic_DNA"/>
</dbReference>
<accession>A0AA86QUF5</accession>
<organism evidence="2">
    <name type="scientific">Hexamita inflata</name>
    <dbReference type="NCBI Taxonomy" id="28002"/>
    <lineage>
        <taxon>Eukaryota</taxon>
        <taxon>Metamonada</taxon>
        <taxon>Diplomonadida</taxon>
        <taxon>Hexamitidae</taxon>
        <taxon>Hexamitinae</taxon>
        <taxon>Hexamita</taxon>
    </lineage>
</organism>
<dbReference type="Proteomes" id="UP001642409">
    <property type="component" value="Unassembled WGS sequence"/>
</dbReference>
<dbReference type="EMBL" id="CATOUU010000937">
    <property type="protein sequence ID" value="CAI9960947.1"/>
    <property type="molecule type" value="Genomic_DNA"/>
</dbReference>
<gene>
    <name evidence="3" type="ORF">HINF_LOCUS14077</name>
    <name evidence="2" type="ORF">HINF_LOCUS48592</name>
</gene>
<evidence type="ECO:0000313" key="3">
    <source>
        <dbReference type="EMBL" id="CAL5995529.1"/>
    </source>
</evidence>
<dbReference type="CDD" id="cd00154">
    <property type="entry name" value="Rab"/>
    <property type="match status" value="1"/>
</dbReference>
<dbReference type="SMART" id="SM00175">
    <property type="entry name" value="RAB"/>
    <property type="match status" value="1"/>
</dbReference>
<dbReference type="PANTHER" id="PTHR47979">
    <property type="entry name" value="DRAB11-RELATED"/>
    <property type="match status" value="1"/>
</dbReference>
<evidence type="ECO:0000313" key="4">
    <source>
        <dbReference type="Proteomes" id="UP001642409"/>
    </source>
</evidence>
<dbReference type="GO" id="GO:0003924">
    <property type="term" value="F:GTPase activity"/>
    <property type="evidence" value="ECO:0007669"/>
    <property type="project" value="InterPro"/>
</dbReference>
<dbReference type="Pfam" id="PF00071">
    <property type="entry name" value="Ras"/>
    <property type="match status" value="1"/>
</dbReference>
<name>A0AA86QUF5_9EUKA</name>